<accession>A0A4C1SZQ6</accession>
<name>A0A4C1SZQ6_EUMVA</name>
<reference evidence="2 3" key="1">
    <citation type="journal article" date="2019" name="Commun. Biol.">
        <title>The bagworm genome reveals a unique fibroin gene that provides high tensile strength.</title>
        <authorList>
            <person name="Kono N."/>
            <person name="Nakamura H."/>
            <person name="Ohtoshi R."/>
            <person name="Tomita M."/>
            <person name="Numata K."/>
            <person name="Arakawa K."/>
        </authorList>
    </citation>
    <scope>NUCLEOTIDE SEQUENCE [LARGE SCALE GENOMIC DNA]</scope>
</reference>
<dbReference type="EMBL" id="BGZK01000026">
    <property type="protein sequence ID" value="GBP07415.1"/>
    <property type="molecule type" value="Genomic_DNA"/>
</dbReference>
<protein>
    <submittedName>
        <fullName evidence="2">Uncharacterized protein</fullName>
    </submittedName>
</protein>
<evidence type="ECO:0000256" key="1">
    <source>
        <dbReference type="SAM" id="MobiDB-lite"/>
    </source>
</evidence>
<comment type="caution">
    <text evidence="2">The sequence shown here is derived from an EMBL/GenBank/DDBJ whole genome shotgun (WGS) entry which is preliminary data.</text>
</comment>
<organism evidence="2 3">
    <name type="scientific">Eumeta variegata</name>
    <name type="common">Bagworm moth</name>
    <name type="synonym">Eumeta japonica</name>
    <dbReference type="NCBI Taxonomy" id="151549"/>
    <lineage>
        <taxon>Eukaryota</taxon>
        <taxon>Metazoa</taxon>
        <taxon>Ecdysozoa</taxon>
        <taxon>Arthropoda</taxon>
        <taxon>Hexapoda</taxon>
        <taxon>Insecta</taxon>
        <taxon>Pterygota</taxon>
        <taxon>Neoptera</taxon>
        <taxon>Endopterygota</taxon>
        <taxon>Lepidoptera</taxon>
        <taxon>Glossata</taxon>
        <taxon>Ditrysia</taxon>
        <taxon>Tineoidea</taxon>
        <taxon>Psychidae</taxon>
        <taxon>Oiketicinae</taxon>
        <taxon>Eumeta</taxon>
    </lineage>
</organism>
<dbReference type="Proteomes" id="UP000299102">
    <property type="component" value="Unassembled WGS sequence"/>
</dbReference>
<dbReference type="AlphaFoldDB" id="A0A4C1SZQ6"/>
<feature type="region of interest" description="Disordered" evidence="1">
    <location>
        <begin position="65"/>
        <end position="104"/>
    </location>
</feature>
<sequence length="104" mass="11431">MRERMPCSAPNLKNATYFSIITVPDRAARAARAARRRCLRVNYSVSEVATQQPSGRAVALSALHPALPPSAPSARSESATRFFHSRPPRRGQTSCIHHSSPIEH</sequence>
<evidence type="ECO:0000313" key="3">
    <source>
        <dbReference type="Proteomes" id="UP000299102"/>
    </source>
</evidence>
<proteinExistence type="predicted"/>
<evidence type="ECO:0000313" key="2">
    <source>
        <dbReference type="EMBL" id="GBP07415.1"/>
    </source>
</evidence>
<gene>
    <name evidence="2" type="ORF">EVAR_4784_1</name>
</gene>
<keyword evidence="3" id="KW-1185">Reference proteome</keyword>